<sequence length="445" mass="49729">MGTSYVAFIGFVMMFIIIYLLLKQKVSTMFAFSVIPIVSAFLVGMTPTNLGNALEKGLGMTTPVSLIMLFSLPYFMMMADTGLFNELVRKIVRHVKITPPVLTCLTIVVAMIVGMDVSITSIYIIAIPLLLPFYRKLHMSPMLLMFLTTLGVINTFDVPWSARMLRAASLVPNVKGGSIALFSKMLPTQIVFTIVLFALAIVLGIRIQHKNKNNGEINDDELEDTSQSTDSIQDDPELARPKMFWINIIFTIFLVVCLVMFPTIPSYYIFAFGLVVAFAYNYPDLKMQSKLLKKYSRSLMPVMPTILLSGVVVGVMEYSGMMKAMVNILLKIIPSQLGPWLYIIIALVGVPLMFLFTNDTWYYVMLPIVISIMKAYNIPGEIVVVTLFMNMGAMLTPIAQPQIYIGANMTGDVITIPQFIKKSFLPIWGLSIVWTLIGLMMGAFR</sequence>
<feature type="transmembrane region" description="Helical" evidence="1">
    <location>
        <begin position="243"/>
        <end position="261"/>
    </location>
</feature>
<keyword evidence="1" id="KW-0472">Membrane</keyword>
<dbReference type="STRING" id="1071400.LBUCD034_0063"/>
<dbReference type="eggNOG" id="COG2851">
    <property type="taxonomic scope" value="Bacteria"/>
</dbReference>
<dbReference type="EMBL" id="CP003043">
    <property type="protein sequence ID" value="AFR99176.1"/>
    <property type="molecule type" value="Genomic_DNA"/>
</dbReference>
<evidence type="ECO:0000313" key="2">
    <source>
        <dbReference type="EMBL" id="AFR99176.1"/>
    </source>
</evidence>
<feature type="transmembrane region" description="Helical" evidence="1">
    <location>
        <begin position="340"/>
        <end position="361"/>
    </location>
</feature>
<feature type="transmembrane region" description="Helical" evidence="1">
    <location>
        <begin position="5"/>
        <end position="22"/>
    </location>
</feature>
<dbReference type="GO" id="GO:0015128">
    <property type="term" value="F:gluconate transmembrane transporter activity"/>
    <property type="evidence" value="ECO:0007669"/>
    <property type="project" value="InterPro"/>
</dbReference>
<name>J9W0B5_LENBU</name>
<protein>
    <submittedName>
        <fullName evidence="2">Citrate/H+ symporter, CitMHS family</fullName>
    </submittedName>
</protein>
<reference evidence="2 3" key="1">
    <citation type="journal article" date="2012" name="J. Biotechnol.">
        <title>Insights into the completely annotated genome of Lactobacillus buchneri CD034, a strain isolated from stable grass silage.</title>
        <authorList>
            <person name="Heinl S."/>
            <person name="Wibberg D."/>
            <person name="Eikmeyer F."/>
            <person name="Szczepanowski R."/>
            <person name="Blom J."/>
            <person name="Linke B."/>
            <person name="Goesmann A."/>
            <person name="Grabherr R."/>
            <person name="Schwab H."/>
            <person name="Puhler A."/>
            <person name="Schluter A."/>
        </authorList>
    </citation>
    <scope>NUCLEOTIDE SEQUENCE [LARGE SCALE GENOMIC DNA]</scope>
    <source>
        <strain evidence="2 3">CD034</strain>
    </source>
</reference>
<dbReference type="RefSeq" id="WP_014939081.1">
    <property type="nucleotide sequence ID" value="NC_018610.1"/>
</dbReference>
<evidence type="ECO:0000256" key="1">
    <source>
        <dbReference type="SAM" id="Phobius"/>
    </source>
</evidence>
<gene>
    <name evidence="2" type="ORF">LBUCD034_0063</name>
</gene>
<feature type="transmembrane region" description="Helical" evidence="1">
    <location>
        <begin position="302"/>
        <end position="320"/>
    </location>
</feature>
<keyword evidence="3" id="KW-1185">Reference proteome</keyword>
<dbReference type="KEGG" id="lbn:LBUCD034_0063"/>
<proteinExistence type="predicted"/>
<dbReference type="AlphaFoldDB" id="J9W0B5"/>
<dbReference type="PATRIC" id="fig|1071400.3.peg.63"/>
<keyword evidence="1" id="KW-0812">Transmembrane</keyword>
<dbReference type="HOGENOM" id="CLU_044454_0_0_9"/>
<feature type="transmembrane region" description="Helical" evidence="1">
    <location>
        <begin position="57"/>
        <end position="77"/>
    </location>
</feature>
<feature type="transmembrane region" description="Helical" evidence="1">
    <location>
        <begin position="28"/>
        <end position="45"/>
    </location>
</feature>
<organism evidence="2 3">
    <name type="scientific">Lentilactobacillus buchneri subsp. silagei CD034</name>
    <dbReference type="NCBI Taxonomy" id="1071400"/>
    <lineage>
        <taxon>Bacteria</taxon>
        <taxon>Bacillati</taxon>
        <taxon>Bacillota</taxon>
        <taxon>Bacilli</taxon>
        <taxon>Lactobacillales</taxon>
        <taxon>Lactobacillaceae</taxon>
        <taxon>Lentilactobacillus</taxon>
        <taxon>Lentilactobacillus buchneri subsp. silagei</taxon>
    </lineage>
</organism>
<keyword evidence="1" id="KW-1133">Transmembrane helix</keyword>
<accession>J9W0B5</accession>
<dbReference type="PANTHER" id="PTHR30354">
    <property type="entry name" value="GNT FAMILY GLUCONATE TRANSPORTER"/>
    <property type="match status" value="1"/>
</dbReference>
<feature type="transmembrane region" description="Helical" evidence="1">
    <location>
        <begin position="142"/>
        <end position="162"/>
    </location>
</feature>
<dbReference type="PANTHER" id="PTHR30354:SF26">
    <property type="entry name" value="TRANSPORTER, PUTATIVE-RELATED"/>
    <property type="match status" value="1"/>
</dbReference>
<feature type="transmembrane region" description="Helical" evidence="1">
    <location>
        <begin position="182"/>
        <end position="205"/>
    </location>
</feature>
<feature type="transmembrane region" description="Helical" evidence="1">
    <location>
        <begin position="425"/>
        <end position="444"/>
    </location>
</feature>
<dbReference type="GO" id="GO:0005886">
    <property type="term" value="C:plasma membrane"/>
    <property type="evidence" value="ECO:0007669"/>
    <property type="project" value="TreeGrafter"/>
</dbReference>
<dbReference type="Proteomes" id="UP000007332">
    <property type="component" value="Chromosome"/>
</dbReference>
<evidence type="ECO:0000313" key="3">
    <source>
        <dbReference type="Proteomes" id="UP000007332"/>
    </source>
</evidence>
<feature type="transmembrane region" description="Helical" evidence="1">
    <location>
        <begin position="382"/>
        <end position="405"/>
    </location>
</feature>
<feature type="transmembrane region" description="Helical" evidence="1">
    <location>
        <begin position="97"/>
        <end position="130"/>
    </location>
</feature>
<dbReference type="InterPro" id="IPR003474">
    <property type="entry name" value="Glcn_transporter"/>
</dbReference>